<evidence type="ECO:0000313" key="1">
    <source>
        <dbReference type="EMBL" id="QDK17373.1"/>
    </source>
</evidence>
<dbReference type="InterPro" id="IPR010260">
    <property type="entry name" value="AlpA"/>
</dbReference>
<protein>
    <submittedName>
        <fullName evidence="1">AlpA family phage regulatory protein</fullName>
    </submittedName>
</protein>
<name>A0AAP9D9R1_9ENTR</name>
<reference evidence="1 2" key="1">
    <citation type="submission" date="2019-01" db="EMBL/GenBank/DDBJ databases">
        <title>Florfenicol resistance in Enterobacteriaceae and whole-genome sequence analysis of florfenicol-resistant Leclercia adecarboxylata strain R25.</title>
        <authorList>
            <person name="Bao Q."/>
            <person name="Ying Y."/>
        </authorList>
    </citation>
    <scope>NUCLEOTIDE SEQUENCE [LARGE SCALE GENOMIC DNA]</scope>
    <source>
        <strain evidence="1 2">R25</strain>
    </source>
</reference>
<accession>A0AAP9D9R1</accession>
<sequence>MPSTKLELLRGHHPMAASAINFHHKPFDPSKKHIRIKEVREMVWRSTSWIYAEMKKGSFPASVKISPCLCVWRVEDVENYLIETAKRIGSGVVEGVTNE</sequence>
<evidence type="ECO:0000313" key="2">
    <source>
        <dbReference type="Proteomes" id="UP000317812"/>
    </source>
</evidence>
<dbReference type="Gene3D" id="1.10.238.160">
    <property type="match status" value="1"/>
</dbReference>
<dbReference type="Pfam" id="PF05930">
    <property type="entry name" value="Phage_AlpA"/>
    <property type="match status" value="1"/>
</dbReference>
<organism evidence="1 2">
    <name type="scientific">Leclercia adecarboxylata</name>
    <dbReference type="NCBI Taxonomy" id="83655"/>
    <lineage>
        <taxon>Bacteria</taxon>
        <taxon>Pseudomonadati</taxon>
        <taxon>Pseudomonadota</taxon>
        <taxon>Gammaproteobacteria</taxon>
        <taxon>Enterobacterales</taxon>
        <taxon>Enterobacteriaceae</taxon>
        <taxon>Leclercia</taxon>
    </lineage>
</organism>
<dbReference type="Proteomes" id="UP000317812">
    <property type="component" value="Chromosome"/>
</dbReference>
<proteinExistence type="predicted"/>
<dbReference type="AlphaFoldDB" id="A0AAP9D9R1"/>
<gene>
    <name evidence="1" type="ORF">ES815_03220</name>
</gene>
<dbReference type="EMBL" id="CP035382">
    <property type="protein sequence ID" value="QDK17373.1"/>
    <property type="molecule type" value="Genomic_DNA"/>
</dbReference>